<protein>
    <submittedName>
        <fullName evidence="3">Tn7-like transposition protein A</fullName>
    </submittedName>
</protein>
<gene>
    <name evidence="3" type="ORF">NITMOv2_4280</name>
</gene>
<feature type="domain" description="TnsA endonuclease N-terminal" evidence="2">
    <location>
        <begin position="75"/>
        <end position="169"/>
    </location>
</feature>
<name>A0A0K2GJ44_NITMO</name>
<dbReference type="KEGG" id="nmv:NITMOv2_4280"/>
<sequence length="277" mass="31533">MAKRKRGMTSRKIERWIKEGRGLGTLGAYKPWLTIQDVPSDGCASRIKGWTTNGRIHHLLSKLEKKYFYLLDWSPIVKDIREQFPLPLADTIRIAEQLGVEHPTDPHTKELFPMTTDFLITVEKDGVLMEVARSTKYVQELQDKRCCEKLEIERLYWAERGVDWGVVTEEEIPEVLVANIEAIHQYYDVGSLSPLTSTQVTTIGEELTRAVKDTQEPLYAVASALDHQLGVKAGRCLAVVRHLIATRQWIIDMSSPFDTECPIALLSVNLKPIHQEV</sequence>
<keyword evidence="4" id="KW-1185">Reference proteome</keyword>
<dbReference type="SUPFAM" id="SSF52980">
    <property type="entry name" value="Restriction endonuclease-like"/>
    <property type="match status" value="1"/>
</dbReference>
<organism evidence="3 4">
    <name type="scientific">Nitrospira moscoviensis</name>
    <dbReference type="NCBI Taxonomy" id="42253"/>
    <lineage>
        <taxon>Bacteria</taxon>
        <taxon>Pseudomonadati</taxon>
        <taxon>Nitrospirota</taxon>
        <taxon>Nitrospiria</taxon>
        <taxon>Nitrospirales</taxon>
        <taxon>Nitrospiraceae</taxon>
        <taxon>Nitrospira</taxon>
    </lineage>
</organism>
<dbReference type="Gene3D" id="3.40.1350.10">
    <property type="match status" value="1"/>
</dbReference>
<dbReference type="Pfam" id="PF08721">
    <property type="entry name" value="Tn7_Tnp_TnsA_C"/>
    <property type="match status" value="1"/>
</dbReference>
<dbReference type="GO" id="GO:0003676">
    <property type="term" value="F:nucleic acid binding"/>
    <property type="evidence" value="ECO:0007669"/>
    <property type="project" value="InterPro"/>
</dbReference>
<dbReference type="PATRIC" id="fig|42253.5.peg.4223"/>
<dbReference type="InterPro" id="IPR014833">
    <property type="entry name" value="TnsA_N"/>
</dbReference>
<accession>A0A0K2GJ44</accession>
<dbReference type="Pfam" id="PF08722">
    <property type="entry name" value="Tn7_TnsA-like_N"/>
    <property type="match status" value="1"/>
</dbReference>
<dbReference type="CDD" id="cd22362">
    <property type="entry name" value="TnsA_endonuclease-like"/>
    <property type="match status" value="1"/>
</dbReference>
<dbReference type="Proteomes" id="UP000069205">
    <property type="component" value="Chromosome"/>
</dbReference>
<evidence type="ECO:0000259" key="2">
    <source>
        <dbReference type="Pfam" id="PF08722"/>
    </source>
</evidence>
<dbReference type="InterPro" id="IPR011335">
    <property type="entry name" value="Restrct_endonuc-II-like"/>
</dbReference>
<evidence type="ECO:0000313" key="4">
    <source>
        <dbReference type="Proteomes" id="UP000069205"/>
    </source>
</evidence>
<dbReference type="Gene3D" id="1.10.10.10">
    <property type="entry name" value="Winged helix-like DNA-binding domain superfamily/Winged helix DNA-binding domain"/>
    <property type="match status" value="1"/>
</dbReference>
<dbReference type="OrthoDB" id="5291587at2"/>
<dbReference type="InterPro" id="IPR036388">
    <property type="entry name" value="WH-like_DNA-bd_sf"/>
</dbReference>
<reference evidence="3 4" key="1">
    <citation type="journal article" date="2015" name="Proc. Natl. Acad. Sci. U.S.A.">
        <title>Expanded metabolic versatility of ubiquitous nitrite-oxidizing bacteria from the genus Nitrospira.</title>
        <authorList>
            <person name="Koch H."/>
            <person name="Lucker S."/>
            <person name="Albertsen M."/>
            <person name="Kitzinger K."/>
            <person name="Herbold C."/>
            <person name="Spieck E."/>
            <person name="Nielsen P.H."/>
            <person name="Wagner M."/>
            <person name="Daims H."/>
        </authorList>
    </citation>
    <scope>NUCLEOTIDE SEQUENCE [LARGE SCALE GENOMIC DNA]</scope>
    <source>
        <strain evidence="3 4">NSP M-1</strain>
    </source>
</reference>
<dbReference type="AlphaFoldDB" id="A0A0K2GJ44"/>
<evidence type="ECO:0000313" key="3">
    <source>
        <dbReference type="EMBL" id="ALA60657.1"/>
    </source>
</evidence>
<dbReference type="InterPro" id="IPR011856">
    <property type="entry name" value="tRNA_endonuc-like_dom_sf"/>
</dbReference>
<dbReference type="InterPro" id="IPR014832">
    <property type="entry name" value="TnsA_C"/>
</dbReference>
<feature type="domain" description="TnsA endonuclease C-terminal" evidence="1">
    <location>
        <begin position="171"/>
        <end position="253"/>
    </location>
</feature>
<dbReference type="RefSeq" id="WP_083448229.1">
    <property type="nucleotide sequence ID" value="NZ_CP011801.1"/>
</dbReference>
<dbReference type="EMBL" id="CP011801">
    <property type="protein sequence ID" value="ALA60657.1"/>
    <property type="molecule type" value="Genomic_DNA"/>
</dbReference>
<evidence type="ECO:0000259" key="1">
    <source>
        <dbReference type="Pfam" id="PF08721"/>
    </source>
</evidence>
<proteinExistence type="predicted"/>
<dbReference type="STRING" id="42253.NITMOv2_4280"/>